<dbReference type="AlphaFoldDB" id="A0A1F4WMJ3"/>
<gene>
    <name evidence="1" type="ORF">A2415_02470</name>
</gene>
<reference evidence="1 2" key="1">
    <citation type="journal article" date="2016" name="Nat. Commun.">
        <title>Thousands of microbial genomes shed light on interconnected biogeochemical processes in an aquifer system.</title>
        <authorList>
            <person name="Anantharaman K."/>
            <person name="Brown C.T."/>
            <person name="Hug L.A."/>
            <person name="Sharon I."/>
            <person name="Castelle C.J."/>
            <person name="Probst A.J."/>
            <person name="Thomas B.C."/>
            <person name="Singh A."/>
            <person name="Wilkins M.J."/>
            <person name="Karaoz U."/>
            <person name="Brodie E.L."/>
            <person name="Williams K.H."/>
            <person name="Hubbard S.S."/>
            <person name="Banfield J.F."/>
        </authorList>
    </citation>
    <scope>NUCLEOTIDE SEQUENCE [LARGE SCALE GENOMIC DNA]</scope>
</reference>
<comment type="caution">
    <text evidence="1">The sequence shown here is derived from an EMBL/GenBank/DDBJ whole genome shotgun (WGS) entry which is preliminary data.</text>
</comment>
<evidence type="ECO:0000313" key="2">
    <source>
        <dbReference type="Proteomes" id="UP000179113"/>
    </source>
</evidence>
<evidence type="ECO:0000313" key="1">
    <source>
        <dbReference type="EMBL" id="OGC70591.1"/>
    </source>
</evidence>
<name>A0A1F4WMJ3_UNCKA</name>
<proteinExistence type="predicted"/>
<dbReference type="Proteomes" id="UP000179113">
    <property type="component" value="Unassembled WGS sequence"/>
</dbReference>
<sequence length="238" mass="26202">MNDTQLEFLGTQLLACIQMREQANMEGILGAGLACIWKPLSFDPVVPSIHFAGQFVSKTGECGGEDTFTNHAAMVMQMFGQMLRTQTDSGATALRGENEQVGGIAQRFGNYIGFTAFHGGTEDQNIRLATLGMILIEYTANSSGYEWNIFLRIKGNMPKTFSTVYPRGVSYNTELVTKATHLSDGQSMIEGVFIGRYPKGWLTIGRGHTLTVVPVEKWQEVKPTGLQEEKIVDPILVI</sequence>
<protein>
    <submittedName>
        <fullName evidence="1">Uncharacterized protein</fullName>
    </submittedName>
</protein>
<accession>A0A1F4WMJ3</accession>
<organism evidence="1 2">
    <name type="scientific">candidate division WWE3 bacterium RIFOXYC1_FULL_39_7</name>
    <dbReference type="NCBI Taxonomy" id="1802643"/>
    <lineage>
        <taxon>Bacteria</taxon>
        <taxon>Katanobacteria</taxon>
    </lineage>
</organism>
<dbReference type="EMBL" id="MEWA01000004">
    <property type="protein sequence ID" value="OGC70591.1"/>
    <property type="molecule type" value="Genomic_DNA"/>
</dbReference>